<sequence length="92" mass="10276">MLYISSGHGDILHSCGLSEMTSAVQDDSFKLCPCFQLSSPVVPLLLLHLLQDWLLLPRPPSNQQSSACYLMAVKLHFRAFWPFVCHTPGFSV</sequence>
<evidence type="ECO:0000313" key="2">
    <source>
        <dbReference type="Proteomes" id="UP001352852"/>
    </source>
</evidence>
<organism evidence="1 2">
    <name type="scientific">Characodon lateralis</name>
    <dbReference type="NCBI Taxonomy" id="208331"/>
    <lineage>
        <taxon>Eukaryota</taxon>
        <taxon>Metazoa</taxon>
        <taxon>Chordata</taxon>
        <taxon>Craniata</taxon>
        <taxon>Vertebrata</taxon>
        <taxon>Euteleostomi</taxon>
        <taxon>Actinopterygii</taxon>
        <taxon>Neopterygii</taxon>
        <taxon>Teleostei</taxon>
        <taxon>Neoteleostei</taxon>
        <taxon>Acanthomorphata</taxon>
        <taxon>Ovalentaria</taxon>
        <taxon>Atherinomorphae</taxon>
        <taxon>Cyprinodontiformes</taxon>
        <taxon>Goodeidae</taxon>
        <taxon>Characodon</taxon>
    </lineage>
</organism>
<comment type="caution">
    <text evidence="1">The sequence shown here is derived from an EMBL/GenBank/DDBJ whole genome shotgun (WGS) entry which is preliminary data.</text>
</comment>
<dbReference type="EMBL" id="JAHUTJ010059179">
    <property type="protein sequence ID" value="MED6287776.1"/>
    <property type="molecule type" value="Genomic_DNA"/>
</dbReference>
<name>A0ABU7ELX4_9TELE</name>
<accession>A0ABU7ELX4</accession>
<reference evidence="1 2" key="1">
    <citation type="submission" date="2021-06" db="EMBL/GenBank/DDBJ databases">
        <authorList>
            <person name="Palmer J.M."/>
        </authorList>
    </citation>
    <scope>NUCLEOTIDE SEQUENCE [LARGE SCALE GENOMIC DNA]</scope>
    <source>
        <strain evidence="1 2">CL_MEX2019</strain>
        <tissue evidence="1">Muscle</tissue>
    </source>
</reference>
<keyword evidence="2" id="KW-1185">Reference proteome</keyword>
<evidence type="ECO:0000313" key="1">
    <source>
        <dbReference type="EMBL" id="MED6287776.1"/>
    </source>
</evidence>
<protein>
    <submittedName>
        <fullName evidence="1">Uncharacterized protein</fullName>
    </submittedName>
</protein>
<proteinExistence type="predicted"/>
<gene>
    <name evidence="1" type="ORF">CHARACLAT_019658</name>
</gene>
<dbReference type="Proteomes" id="UP001352852">
    <property type="component" value="Unassembled WGS sequence"/>
</dbReference>